<evidence type="ECO:0000313" key="2">
    <source>
        <dbReference type="EMBL" id="GAA1968670.1"/>
    </source>
</evidence>
<dbReference type="InterPro" id="IPR051604">
    <property type="entry name" value="Ergot_Alk_Oxidoreductase"/>
</dbReference>
<accession>A0ABP5CU29</accession>
<organism evidence="2 3">
    <name type="scientific">Amycolatopsis minnesotensis</name>
    <dbReference type="NCBI Taxonomy" id="337894"/>
    <lineage>
        <taxon>Bacteria</taxon>
        <taxon>Bacillati</taxon>
        <taxon>Actinomycetota</taxon>
        <taxon>Actinomycetes</taxon>
        <taxon>Pseudonocardiales</taxon>
        <taxon>Pseudonocardiaceae</taxon>
        <taxon>Amycolatopsis</taxon>
    </lineage>
</organism>
<dbReference type="SUPFAM" id="SSF51735">
    <property type="entry name" value="NAD(P)-binding Rossmann-fold domains"/>
    <property type="match status" value="1"/>
</dbReference>
<evidence type="ECO:0000313" key="3">
    <source>
        <dbReference type="Proteomes" id="UP001501116"/>
    </source>
</evidence>
<dbReference type="Proteomes" id="UP001501116">
    <property type="component" value="Unassembled WGS sequence"/>
</dbReference>
<reference evidence="3" key="1">
    <citation type="journal article" date="2019" name="Int. J. Syst. Evol. Microbiol.">
        <title>The Global Catalogue of Microorganisms (GCM) 10K type strain sequencing project: providing services to taxonomists for standard genome sequencing and annotation.</title>
        <authorList>
            <consortium name="The Broad Institute Genomics Platform"/>
            <consortium name="The Broad Institute Genome Sequencing Center for Infectious Disease"/>
            <person name="Wu L."/>
            <person name="Ma J."/>
        </authorList>
    </citation>
    <scope>NUCLEOTIDE SEQUENCE [LARGE SCALE GENOMIC DNA]</scope>
    <source>
        <strain evidence="3">JCM 14545</strain>
    </source>
</reference>
<sequence length="280" mass="29451">MFLVAGGRGRIARAAVARLLAGGHRVRVASRRPSEVDFEGVEVFEGDLSKADGWRRAFDGVDGALLYADPAGIQSVVDSASSRLVLISALGAGGAADDDPIERMHLAAEAAVRASGLPWTFLRAGGLATNTLQWASSIRAEGVVRAPFRHAHAALVHEADVAEIAVRALTTGEHDGKARDLTGPASLTQEQQVAAIAEAIGADVRFEEITPGEYRRTLSQWGDGGLVDTLLGHLRAADGVPQPIAPDFQEITGREPASYARWAADHAADFRDEGTPPAAV</sequence>
<dbReference type="Pfam" id="PF13460">
    <property type="entry name" value="NAD_binding_10"/>
    <property type="match status" value="1"/>
</dbReference>
<feature type="domain" description="NAD(P)-binding" evidence="1">
    <location>
        <begin position="6"/>
        <end position="170"/>
    </location>
</feature>
<protein>
    <submittedName>
        <fullName evidence="2">NAD(P)H-binding protein</fullName>
    </submittedName>
</protein>
<proteinExistence type="predicted"/>
<dbReference type="PANTHER" id="PTHR43162:SF1">
    <property type="entry name" value="PRESTALK A DIFFERENTIATION PROTEIN A"/>
    <property type="match status" value="1"/>
</dbReference>
<comment type="caution">
    <text evidence="2">The sequence shown here is derived from an EMBL/GenBank/DDBJ whole genome shotgun (WGS) entry which is preliminary data.</text>
</comment>
<dbReference type="PANTHER" id="PTHR43162">
    <property type="match status" value="1"/>
</dbReference>
<name>A0ABP5CU29_9PSEU</name>
<gene>
    <name evidence="2" type="ORF">GCM10009754_47140</name>
</gene>
<dbReference type="Gene3D" id="3.40.50.720">
    <property type="entry name" value="NAD(P)-binding Rossmann-like Domain"/>
    <property type="match status" value="1"/>
</dbReference>
<dbReference type="InterPro" id="IPR016040">
    <property type="entry name" value="NAD(P)-bd_dom"/>
</dbReference>
<dbReference type="InterPro" id="IPR036291">
    <property type="entry name" value="NAD(P)-bd_dom_sf"/>
</dbReference>
<dbReference type="RefSeq" id="WP_344422667.1">
    <property type="nucleotide sequence ID" value="NZ_BAAANN010000019.1"/>
</dbReference>
<keyword evidence="3" id="KW-1185">Reference proteome</keyword>
<dbReference type="EMBL" id="BAAANN010000019">
    <property type="protein sequence ID" value="GAA1968670.1"/>
    <property type="molecule type" value="Genomic_DNA"/>
</dbReference>
<evidence type="ECO:0000259" key="1">
    <source>
        <dbReference type="Pfam" id="PF13460"/>
    </source>
</evidence>